<dbReference type="PANTHER" id="PTHR38105">
    <property type="entry name" value="OUTER MEMBRANE PROTEIN-RELATED-RELATED"/>
    <property type="match status" value="1"/>
</dbReference>
<dbReference type="Proteomes" id="UP000078386">
    <property type="component" value="Unassembled WGS sequence"/>
</dbReference>
<protein>
    <submittedName>
        <fullName evidence="3">Oligogalacturonide-rhamnogalacturonide-specific porin</fullName>
    </submittedName>
</protein>
<dbReference type="AlphaFoldDB" id="A0A1B7K8G9"/>
<gene>
    <name evidence="3" type="ORF">M989_00037</name>
</gene>
<name>A0A1B7K8G9_9ENTR</name>
<comment type="caution">
    <text evidence="3">The sequence shown here is derived from an EMBL/GenBank/DDBJ whole genome shotgun (WGS) entry which is preliminary data.</text>
</comment>
<dbReference type="PANTHER" id="PTHR38105:SF5">
    <property type="entry name" value="OUTER MEMBRANE PROTEIN"/>
    <property type="match status" value="1"/>
</dbReference>
<dbReference type="EMBL" id="LXEU01000002">
    <property type="protein sequence ID" value="OAT56392.1"/>
    <property type="molecule type" value="Genomic_DNA"/>
</dbReference>
<accession>A0A1B7K8G9</accession>
<organism evidence="3 4">
    <name type="scientific">Kluyvera georgiana ATCC 51603</name>
    <dbReference type="NCBI Taxonomy" id="1354264"/>
    <lineage>
        <taxon>Bacteria</taxon>
        <taxon>Pseudomonadati</taxon>
        <taxon>Pseudomonadota</taxon>
        <taxon>Gammaproteobacteria</taxon>
        <taxon>Enterobacterales</taxon>
        <taxon>Enterobacteriaceae</taxon>
        <taxon>Kluyvera</taxon>
    </lineage>
</organism>
<keyword evidence="1 2" id="KW-0732">Signal</keyword>
<dbReference type="Gene3D" id="2.40.160.40">
    <property type="entry name" value="monomeric porin ompg"/>
    <property type="match status" value="1"/>
</dbReference>
<reference evidence="3 4" key="1">
    <citation type="submission" date="2016-04" db="EMBL/GenBank/DDBJ databases">
        <title>ATOL: Assembling a taxonomically balanced genome-scale reconstruction of the evolutionary history of the Enterobacteriaceae.</title>
        <authorList>
            <person name="Plunkett G.III."/>
            <person name="Neeno-Eckwall E.C."/>
            <person name="Glasner J.D."/>
            <person name="Perna N.T."/>
        </authorList>
    </citation>
    <scope>NUCLEOTIDE SEQUENCE [LARGE SCALE GENOMIC DNA]</scope>
    <source>
        <strain evidence="3 4">ATCC 51603</strain>
    </source>
</reference>
<dbReference type="Pfam" id="PF06178">
    <property type="entry name" value="KdgM"/>
    <property type="match status" value="1"/>
</dbReference>
<dbReference type="InterPro" id="IPR009331">
    <property type="entry name" value="Oligogalacturonate-sp_porin"/>
</dbReference>
<proteinExistence type="predicted"/>
<feature type="signal peptide" evidence="2">
    <location>
        <begin position="1"/>
        <end position="21"/>
    </location>
</feature>
<dbReference type="SUPFAM" id="SSF56935">
    <property type="entry name" value="Porins"/>
    <property type="match status" value="1"/>
</dbReference>
<evidence type="ECO:0000313" key="3">
    <source>
        <dbReference type="EMBL" id="OAT56392.1"/>
    </source>
</evidence>
<dbReference type="InterPro" id="IPR053713">
    <property type="entry name" value="Bact_OM_Channel_sf"/>
</dbReference>
<dbReference type="PATRIC" id="fig|1354264.4.peg.38"/>
<keyword evidence="4" id="KW-1185">Reference proteome</keyword>
<dbReference type="GO" id="GO:0015772">
    <property type="term" value="P:oligosaccharide transport"/>
    <property type="evidence" value="ECO:0007669"/>
    <property type="project" value="TreeGrafter"/>
</dbReference>
<feature type="chain" id="PRO_5008596040" evidence="2">
    <location>
        <begin position="22"/>
        <end position="228"/>
    </location>
</feature>
<evidence type="ECO:0000256" key="2">
    <source>
        <dbReference type="SAM" id="SignalP"/>
    </source>
</evidence>
<dbReference type="GO" id="GO:0009279">
    <property type="term" value="C:cell outer membrane"/>
    <property type="evidence" value="ECO:0007669"/>
    <property type="project" value="TreeGrafter"/>
</dbReference>
<sequence length="228" mass="26851">MIAMKKYAFLLLPLLSCAAHAGYVDYRHEYYDDGRNYDRVYMSNRFATGFGVAVEAVSRSDDKESNHALNNMESNSAEYTASYQFEWQGFIWQPGIAVETGDDMAIYKPYIRVQYNINDNWWTAFRYRTEYARRNGDGRDDRTVYRPEAWLGYNIDNWMFELNGIYKVADSEDLYNNGKEDYEYNFRVAYNINSWIPFIEVGNVSSGYNTSTTDDRQTRYRIGLGYNF</sequence>
<evidence type="ECO:0000313" key="4">
    <source>
        <dbReference type="Proteomes" id="UP000078386"/>
    </source>
</evidence>
<dbReference type="GO" id="GO:0015288">
    <property type="term" value="F:porin activity"/>
    <property type="evidence" value="ECO:0007669"/>
    <property type="project" value="TreeGrafter"/>
</dbReference>
<evidence type="ECO:0000256" key="1">
    <source>
        <dbReference type="ARBA" id="ARBA00022729"/>
    </source>
</evidence>